<name>A0AA37W0Z0_9GAMM</name>
<reference evidence="2" key="2">
    <citation type="submission" date="2023-01" db="EMBL/GenBank/DDBJ databases">
        <title>Draft genome sequence of Paraferrimonas sedimenticola strain NBRC 101628.</title>
        <authorList>
            <person name="Sun Q."/>
            <person name="Mori K."/>
        </authorList>
    </citation>
    <scope>NUCLEOTIDE SEQUENCE</scope>
    <source>
        <strain evidence="2">NBRC 101628</strain>
    </source>
</reference>
<reference evidence="2" key="1">
    <citation type="journal article" date="2014" name="Int. J. Syst. Evol. Microbiol.">
        <title>Complete genome sequence of Corynebacterium casei LMG S-19264T (=DSM 44701T), isolated from a smear-ripened cheese.</title>
        <authorList>
            <consortium name="US DOE Joint Genome Institute (JGI-PGF)"/>
            <person name="Walter F."/>
            <person name="Albersmeier A."/>
            <person name="Kalinowski J."/>
            <person name="Ruckert C."/>
        </authorList>
    </citation>
    <scope>NUCLEOTIDE SEQUENCE</scope>
    <source>
        <strain evidence="2">NBRC 101628</strain>
    </source>
</reference>
<gene>
    <name evidence="2" type="primary">pelE</name>
    <name evidence="2" type="ORF">GCM10007895_16490</name>
</gene>
<dbReference type="AlphaFoldDB" id="A0AA37W0Z0"/>
<feature type="transmembrane region" description="Helical" evidence="1">
    <location>
        <begin position="64"/>
        <end position="92"/>
    </location>
</feature>
<dbReference type="SUPFAM" id="SSF81901">
    <property type="entry name" value="HCP-like"/>
    <property type="match status" value="1"/>
</dbReference>
<dbReference type="RefSeq" id="WP_095505220.1">
    <property type="nucleotide sequence ID" value="NZ_BSNC01000004.1"/>
</dbReference>
<dbReference type="EMBL" id="BSNC01000004">
    <property type="protein sequence ID" value="GLP96343.1"/>
    <property type="molecule type" value="Genomic_DNA"/>
</dbReference>
<dbReference type="InterPro" id="IPR019734">
    <property type="entry name" value="TPR_rpt"/>
</dbReference>
<feature type="transmembrane region" description="Helical" evidence="1">
    <location>
        <begin position="31"/>
        <end position="52"/>
    </location>
</feature>
<dbReference type="Proteomes" id="UP001161422">
    <property type="component" value="Unassembled WGS sequence"/>
</dbReference>
<dbReference type="Gene3D" id="1.25.40.10">
    <property type="entry name" value="Tetratricopeptide repeat domain"/>
    <property type="match status" value="1"/>
</dbReference>
<evidence type="ECO:0000313" key="2">
    <source>
        <dbReference type="EMBL" id="GLP96343.1"/>
    </source>
</evidence>
<comment type="caution">
    <text evidence="2">The sequence shown here is derived from an EMBL/GenBank/DDBJ whole genome shotgun (WGS) entry which is preliminary data.</text>
</comment>
<organism evidence="2 3">
    <name type="scientific">Paraferrimonas sedimenticola</name>
    <dbReference type="NCBI Taxonomy" id="375674"/>
    <lineage>
        <taxon>Bacteria</taxon>
        <taxon>Pseudomonadati</taxon>
        <taxon>Pseudomonadota</taxon>
        <taxon>Gammaproteobacteria</taxon>
        <taxon>Alteromonadales</taxon>
        <taxon>Ferrimonadaceae</taxon>
        <taxon>Paraferrimonas</taxon>
    </lineage>
</organism>
<evidence type="ECO:0000313" key="3">
    <source>
        <dbReference type="Proteomes" id="UP001161422"/>
    </source>
</evidence>
<evidence type="ECO:0000256" key="1">
    <source>
        <dbReference type="SAM" id="Phobius"/>
    </source>
</evidence>
<dbReference type="InterPro" id="IPR011990">
    <property type="entry name" value="TPR-like_helical_dom_sf"/>
</dbReference>
<accession>A0AA37W0Z0</accession>
<dbReference type="Pfam" id="PF13181">
    <property type="entry name" value="TPR_8"/>
    <property type="match status" value="1"/>
</dbReference>
<keyword evidence="3" id="KW-1185">Reference proteome</keyword>
<sequence length="326" mass="37059">MRNWLILQTILFESASLYLLSAEQLSLLGWISYASSHSIAAISFTALFWLILPMRYKTPLYASMGFIFVIAISMPLVGMLGLTLIFLVALYLPSKQDDQLWQRSEIVELPQHVESIEASQFGSAALKDILLFNPSDERRLIAVNACRFLPEKVAMPLLKIALTDKVDDVRLLAYAAIEKMEFSINQKIDALTKKLKQKESAEAHYQIASLYWELCYLEIAEGPLQLHYLEQAKHYLQRSLDLKPSAQTKLKLGRVLLQLQEFDQAKVYLEQAHASGLLATQVVPYLAEVAFAQGEYYKTAELLKSLPESSNIALSQLKEYWLREAH</sequence>
<keyword evidence="1" id="KW-0812">Transmembrane</keyword>
<proteinExistence type="predicted"/>
<keyword evidence="1" id="KW-1133">Transmembrane helix</keyword>
<keyword evidence="1" id="KW-0472">Membrane</keyword>
<protein>
    <submittedName>
        <fullName evidence="2">Pellicle/biofilm biosynthesis protein PelE</fullName>
    </submittedName>
</protein>